<dbReference type="InterPro" id="IPR027417">
    <property type="entry name" value="P-loop_NTPase"/>
</dbReference>
<dbReference type="GO" id="GO:0008233">
    <property type="term" value="F:peptidase activity"/>
    <property type="evidence" value="ECO:0007669"/>
    <property type="project" value="UniProtKB-KW"/>
</dbReference>
<dbReference type="GO" id="GO:0005524">
    <property type="term" value="F:ATP binding"/>
    <property type="evidence" value="ECO:0007669"/>
    <property type="project" value="UniProtKB-KW"/>
</dbReference>
<dbReference type="Gene3D" id="3.40.50.300">
    <property type="entry name" value="P-loop containing nucleotide triphosphate hydrolases"/>
    <property type="match status" value="1"/>
</dbReference>
<keyword evidence="2" id="KW-0547">Nucleotide-binding</keyword>
<evidence type="ECO:0000313" key="7">
    <source>
        <dbReference type="EMBL" id="GBC99617.1"/>
    </source>
</evidence>
<evidence type="ECO:0000259" key="6">
    <source>
        <dbReference type="PROSITE" id="PS51903"/>
    </source>
</evidence>
<dbReference type="InterPro" id="IPR036628">
    <property type="entry name" value="Clp_N_dom_sf"/>
</dbReference>
<evidence type="ECO:0000256" key="3">
    <source>
        <dbReference type="ARBA" id="ARBA00022840"/>
    </source>
</evidence>
<dbReference type="Pfam" id="PF17871">
    <property type="entry name" value="AAA_lid_9"/>
    <property type="match status" value="1"/>
</dbReference>
<organism evidence="7 8">
    <name type="scientific">Candidatus Fervidibacter japonicus</name>
    <dbReference type="NCBI Taxonomy" id="2035412"/>
    <lineage>
        <taxon>Bacteria</taxon>
        <taxon>Candidatus Fervidibacterota</taxon>
        <taxon>Candidatus Fervidibacter</taxon>
    </lineage>
</organism>
<sequence length="494" mass="55492">MRERFSAPMGACDKHDGSPLAPTPRHFSDAAAFGATAMLWERFTEQALKAFLNAKNWANRLRSPTVTPEHLLLGLLDDESALAVQLLQQWGVDPQQLRAEMERQLALTAPRRPPTEPPIWSPALQQTVHWAAEEARALRENRIESVHLLLGLLRDRHNPAARWLARYGLLWDELRRRVHAMKASEPEQATPPRFPADVAWDLTAKVDEGDIQPVPLWQRERLHLKLALLQGKHIALLGDWDLAVLLAEQAAWDLAQEMLPETLRGRRLFWVNGTALMARADRDAALADVIDAAQAMLPQPVLVLGALEWWAAMGHLCAALAQRHICAVTLTDATRWDGFARRLPDLAALFCPIRIGEPTAREALEWLRAHKHRYEQQYRLEISEEALLAAIKKAAHAPSRPLLTAARQLLEAACAYAQLDAAAPQEMRDLQAELTLLHAQMQDLIKVGDHEHLPALMERAFVLQKRLDDWRTSPSPSPCVGAAHIYATAQLLHL</sequence>
<evidence type="ECO:0000256" key="1">
    <source>
        <dbReference type="ARBA" id="ARBA00022737"/>
    </source>
</evidence>
<evidence type="ECO:0000256" key="5">
    <source>
        <dbReference type="SAM" id="MobiDB-lite"/>
    </source>
</evidence>
<accession>A0A2H5XEQ1</accession>
<reference evidence="8" key="1">
    <citation type="submission" date="2017-09" db="EMBL/GenBank/DDBJ databases">
        <title>Metaegenomics of thermophilic ammonia-oxidizing enrichment culture.</title>
        <authorList>
            <person name="Kato S."/>
            <person name="Suzuki K."/>
        </authorList>
    </citation>
    <scope>NUCLEOTIDE SEQUENCE [LARGE SCALE GENOMIC DNA]</scope>
</reference>
<evidence type="ECO:0000256" key="4">
    <source>
        <dbReference type="PROSITE-ProRule" id="PRU01251"/>
    </source>
</evidence>
<dbReference type="Proteomes" id="UP000236173">
    <property type="component" value="Unassembled WGS sequence"/>
</dbReference>
<dbReference type="AlphaFoldDB" id="A0A2H5XEQ1"/>
<keyword evidence="3 7" id="KW-0067">ATP-binding</keyword>
<dbReference type="InterPro" id="IPR004176">
    <property type="entry name" value="Clp_R_N"/>
</dbReference>
<keyword evidence="1 4" id="KW-0677">Repeat</keyword>
<dbReference type="GO" id="GO:0005737">
    <property type="term" value="C:cytoplasm"/>
    <property type="evidence" value="ECO:0007669"/>
    <property type="project" value="TreeGrafter"/>
</dbReference>
<dbReference type="PANTHER" id="PTHR11638">
    <property type="entry name" value="ATP-DEPENDENT CLP PROTEASE"/>
    <property type="match status" value="1"/>
</dbReference>
<dbReference type="Pfam" id="PF02861">
    <property type="entry name" value="Clp_N"/>
    <property type="match status" value="1"/>
</dbReference>
<evidence type="ECO:0000313" key="8">
    <source>
        <dbReference type="Proteomes" id="UP000236173"/>
    </source>
</evidence>
<dbReference type="GO" id="GO:0034605">
    <property type="term" value="P:cellular response to heat"/>
    <property type="evidence" value="ECO:0007669"/>
    <property type="project" value="TreeGrafter"/>
</dbReference>
<keyword evidence="7" id="KW-0378">Hydrolase</keyword>
<dbReference type="EMBL" id="BEHT01000032">
    <property type="protein sequence ID" value="GBC99617.1"/>
    <property type="molecule type" value="Genomic_DNA"/>
</dbReference>
<feature type="domain" description="Clp R" evidence="6">
    <location>
        <begin position="40"/>
        <end position="184"/>
    </location>
</feature>
<name>A0A2H5XEQ1_9BACT</name>
<dbReference type="SUPFAM" id="SSF81923">
    <property type="entry name" value="Double Clp-N motif"/>
    <property type="match status" value="1"/>
</dbReference>
<gene>
    <name evidence="7" type="primary">clpC_1</name>
    <name evidence="7" type="ORF">HRbin17_02146</name>
</gene>
<keyword evidence="7" id="KW-0645">Protease</keyword>
<feature type="region of interest" description="Disordered" evidence="5">
    <location>
        <begin position="1"/>
        <end position="22"/>
    </location>
</feature>
<protein>
    <submittedName>
        <fullName evidence="7">ATP-dependent Clp protease ATP-binding subunit ClpC</fullName>
    </submittedName>
</protein>
<dbReference type="GO" id="GO:0016887">
    <property type="term" value="F:ATP hydrolysis activity"/>
    <property type="evidence" value="ECO:0007669"/>
    <property type="project" value="TreeGrafter"/>
</dbReference>
<dbReference type="PROSITE" id="PS51903">
    <property type="entry name" value="CLP_R"/>
    <property type="match status" value="1"/>
</dbReference>
<proteinExistence type="predicted"/>
<dbReference type="InterPro" id="IPR050130">
    <property type="entry name" value="ClpA_ClpB"/>
</dbReference>
<evidence type="ECO:0000256" key="2">
    <source>
        <dbReference type="ARBA" id="ARBA00022741"/>
    </source>
</evidence>
<dbReference type="Gene3D" id="1.10.1780.10">
    <property type="entry name" value="Clp, N-terminal domain"/>
    <property type="match status" value="1"/>
</dbReference>
<dbReference type="InterPro" id="IPR041546">
    <property type="entry name" value="ClpA/ClpB_AAA_lid"/>
</dbReference>
<comment type="caution">
    <text evidence="7">The sequence shown here is derived from an EMBL/GenBank/DDBJ whole genome shotgun (WGS) entry which is preliminary data.</text>
</comment>
<dbReference type="PANTHER" id="PTHR11638:SF155">
    <property type="entry name" value="CHAPERONE PROTEIN CLPC1, CHLOROPLASTIC-LIKE"/>
    <property type="match status" value="1"/>
</dbReference>
<dbReference type="SUPFAM" id="SSF52540">
    <property type="entry name" value="P-loop containing nucleoside triphosphate hydrolases"/>
    <property type="match status" value="1"/>
</dbReference>
<dbReference type="GO" id="GO:0006508">
    <property type="term" value="P:proteolysis"/>
    <property type="evidence" value="ECO:0007669"/>
    <property type="project" value="UniProtKB-KW"/>
</dbReference>